<dbReference type="GO" id="GO:0005576">
    <property type="term" value="C:extracellular region"/>
    <property type="evidence" value="ECO:0007669"/>
    <property type="project" value="InterPro"/>
</dbReference>
<dbReference type="Proteomes" id="UP000002640">
    <property type="component" value="Unassembled WGS sequence"/>
</dbReference>
<dbReference type="KEGG" id="psoj:PHYSODRAFT_516850"/>
<dbReference type="GeneID" id="20659849"/>
<evidence type="ECO:0000313" key="3">
    <source>
        <dbReference type="Proteomes" id="UP000002640"/>
    </source>
</evidence>
<protein>
    <submittedName>
        <fullName evidence="2">Elicitin</fullName>
    </submittedName>
</protein>
<organism evidence="2 3">
    <name type="scientific">Phytophthora sojae (strain P6497)</name>
    <name type="common">Soybean stem and root rot agent</name>
    <name type="synonym">Phytophthora megasperma f. sp. glycines</name>
    <dbReference type="NCBI Taxonomy" id="1094619"/>
    <lineage>
        <taxon>Eukaryota</taxon>
        <taxon>Sar</taxon>
        <taxon>Stramenopiles</taxon>
        <taxon>Oomycota</taxon>
        <taxon>Peronosporomycetes</taxon>
        <taxon>Peronosporales</taxon>
        <taxon>Peronosporaceae</taxon>
        <taxon>Phytophthora</taxon>
    </lineage>
</organism>
<reference evidence="2 3" key="1">
    <citation type="journal article" date="2006" name="Science">
        <title>Phytophthora genome sequences uncover evolutionary origins and mechanisms of pathogenesis.</title>
        <authorList>
            <person name="Tyler B.M."/>
            <person name="Tripathy S."/>
            <person name="Zhang X."/>
            <person name="Dehal P."/>
            <person name="Jiang R.H."/>
            <person name="Aerts A."/>
            <person name="Arredondo F.D."/>
            <person name="Baxter L."/>
            <person name="Bensasson D."/>
            <person name="Beynon J.L."/>
            <person name="Chapman J."/>
            <person name="Damasceno C.M."/>
            <person name="Dorrance A.E."/>
            <person name="Dou D."/>
            <person name="Dickerman A.W."/>
            <person name="Dubchak I.L."/>
            <person name="Garbelotto M."/>
            <person name="Gijzen M."/>
            <person name="Gordon S.G."/>
            <person name="Govers F."/>
            <person name="Grunwald N.J."/>
            <person name="Huang W."/>
            <person name="Ivors K.L."/>
            <person name="Jones R.W."/>
            <person name="Kamoun S."/>
            <person name="Krampis K."/>
            <person name="Lamour K.H."/>
            <person name="Lee M.K."/>
            <person name="McDonald W.H."/>
            <person name="Medina M."/>
            <person name="Meijer H.J."/>
            <person name="Nordberg E.K."/>
            <person name="Maclean D.J."/>
            <person name="Ospina-Giraldo M.D."/>
            <person name="Morris P.F."/>
            <person name="Phuntumart V."/>
            <person name="Putnam N.H."/>
            <person name="Rash S."/>
            <person name="Rose J.K."/>
            <person name="Sakihama Y."/>
            <person name="Salamov A.A."/>
            <person name="Savidor A."/>
            <person name="Scheuring C.F."/>
            <person name="Smith B.M."/>
            <person name="Sobral B.W."/>
            <person name="Terry A."/>
            <person name="Torto-Alalibo T.A."/>
            <person name="Win J."/>
            <person name="Xu Z."/>
            <person name="Zhang H."/>
            <person name="Grigoriev I.V."/>
            <person name="Rokhsar D.S."/>
            <person name="Boore J.L."/>
        </authorList>
    </citation>
    <scope>NUCLEOTIDE SEQUENCE [LARGE SCALE GENOMIC DNA]</scope>
    <source>
        <strain evidence="2 3">P6497</strain>
    </source>
</reference>
<feature type="chain" id="PRO_5003472629" evidence="1">
    <location>
        <begin position="33"/>
        <end position="141"/>
    </location>
</feature>
<evidence type="ECO:0000256" key="1">
    <source>
        <dbReference type="SAM" id="SignalP"/>
    </source>
</evidence>
<dbReference type="InterPro" id="IPR002200">
    <property type="entry name" value="Elicitin"/>
</dbReference>
<keyword evidence="3" id="KW-1185">Reference proteome</keyword>
<dbReference type="AlphaFoldDB" id="G4ZVT0"/>
<feature type="signal peptide" evidence="1">
    <location>
        <begin position="1"/>
        <end position="32"/>
    </location>
</feature>
<evidence type="ECO:0000313" key="2">
    <source>
        <dbReference type="EMBL" id="EGZ11544.1"/>
    </source>
</evidence>
<dbReference type="EMBL" id="JH159157">
    <property type="protein sequence ID" value="EGZ11544.1"/>
    <property type="molecule type" value="Genomic_DNA"/>
</dbReference>
<sequence length="141" mass="14244">MPLLLPRLASSILCCFVLLAATSSLLVAVIDAAECTSAQVAELSTLSGNVTAVCGSDTLSSTSRAYCDDSACLAYLTSMVSSVPSCEVESYNLRTVLSSAISSCNAASDAIPASKSGAPQTAIPLLLLLVPQLVVVLGLSA</sequence>
<keyword evidence="1" id="KW-0732">Signal</keyword>
<name>G4ZVT0_PHYSP</name>
<dbReference type="InParanoid" id="G4ZVT0"/>
<dbReference type="RefSeq" id="XP_009531877.1">
    <property type="nucleotide sequence ID" value="XM_009533582.1"/>
</dbReference>
<dbReference type="SMART" id="SM01187">
    <property type="entry name" value="Elicitin"/>
    <property type="match status" value="1"/>
</dbReference>
<dbReference type="OMA" id="PSCEVES"/>
<proteinExistence type="predicted"/>
<accession>G4ZVT0</accession>
<gene>
    <name evidence="2" type="primary">SOL13C</name>
    <name evidence="2" type="ORF">PHYSODRAFT_516850</name>
</gene>